<dbReference type="AlphaFoldDB" id="A0A0E9XZN0"/>
<accession>A0A0E9XZN0</accession>
<name>A0A0E9XZN0_ANGAN</name>
<reference evidence="1" key="1">
    <citation type="submission" date="2014-11" db="EMBL/GenBank/DDBJ databases">
        <authorList>
            <person name="Amaro Gonzalez C."/>
        </authorList>
    </citation>
    <scope>NUCLEOTIDE SEQUENCE</scope>
</reference>
<organism evidence="1">
    <name type="scientific">Anguilla anguilla</name>
    <name type="common">European freshwater eel</name>
    <name type="synonym">Muraena anguilla</name>
    <dbReference type="NCBI Taxonomy" id="7936"/>
    <lineage>
        <taxon>Eukaryota</taxon>
        <taxon>Metazoa</taxon>
        <taxon>Chordata</taxon>
        <taxon>Craniata</taxon>
        <taxon>Vertebrata</taxon>
        <taxon>Euteleostomi</taxon>
        <taxon>Actinopterygii</taxon>
        <taxon>Neopterygii</taxon>
        <taxon>Teleostei</taxon>
        <taxon>Anguilliformes</taxon>
        <taxon>Anguillidae</taxon>
        <taxon>Anguilla</taxon>
    </lineage>
</organism>
<reference evidence="1" key="2">
    <citation type="journal article" date="2015" name="Fish Shellfish Immunol.">
        <title>Early steps in the European eel (Anguilla anguilla)-Vibrio vulnificus interaction in the gills: Role of the RtxA13 toxin.</title>
        <authorList>
            <person name="Callol A."/>
            <person name="Pajuelo D."/>
            <person name="Ebbesson L."/>
            <person name="Teles M."/>
            <person name="MacKenzie S."/>
            <person name="Amaro C."/>
        </authorList>
    </citation>
    <scope>NUCLEOTIDE SEQUENCE</scope>
</reference>
<protein>
    <submittedName>
        <fullName evidence="1">Uncharacterized protein</fullName>
    </submittedName>
</protein>
<sequence length="74" mass="8061">MGRSLGRNQAQGGNPSSSGQLRVLIDIPANQSLLSPPLEGHVMCLLADWQTGLLHRTRLPMTHRAYSLLIQIAC</sequence>
<dbReference type="EMBL" id="GBXM01000706">
    <property type="protein sequence ID" value="JAI07872.1"/>
    <property type="molecule type" value="Transcribed_RNA"/>
</dbReference>
<proteinExistence type="predicted"/>
<evidence type="ECO:0000313" key="1">
    <source>
        <dbReference type="EMBL" id="JAI07872.1"/>
    </source>
</evidence>